<dbReference type="SUPFAM" id="SSF51735">
    <property type="entry name" value="NAD(P)-binding Rossmann-fold domains"/>
    <property type="match status" value="1"/>
</dbReference>
<organism evidence="3 4">
    <name type="scientific">Megasphaera massiliensis</name>
    <dbReference type="NCBI Taxonomy" id="1232428"/>
    <lineage>
        <taxon>Bacteria</taxon>
        <taxon>Bacillati</taxon>
        <taxon>Bacillota</taxon>
        <taxon>Negativicutes</taxon>
        <taxon>Veillonellales</taxon>
        <taxon>Veillonellaceae</taxon>
        <taxon>Megasphaera</taxon>
    </lineage>
</organism>
<feature type="domain" description="DUF2520" evidence="2">
    <location>
        <begin position="131"/>
        <end position="257"/>
    </location>
</feature>
<dbReference type="Gene3D" id="3.40.50.720">
    <property type="entry name" value="NAD(P)-binding Rossmann-like Domain"/>
    <property type="match status" value="1"/>
</dbReference>
<reference evidence="3 4" key="1">
    <citation type="submission" date="2022-06" db="EMBL/GenBank/DDBJ databases">
        <title>Isolation of gut microbiota from human fecal samples.</title>
        <authorList>
            <person name="Pamer E.G."/>
            <person name="Barat B."/>
            <person name="Waligurski E."/>
            <person name="Medina S."/>
            <person name="Paddock L."/>
            <person name="Mostad J."/>
        </authorList>
    </citation>
    <scope>NUCLEOTIDE SEQUENCE [LARGE SCALE GENOMIC DNA]</scope>
    <source>
        <strain evidence="3 4">DFI.1.1</strain>
    </source>
</reference>
<keyword evidence="4" id="KW-1185">Reference proteome</keyword>
<evidence type="ECO:0000313" key="4">
    <source>
        <dbReference type="Proteomes" id="UP001206692"/>
    </source>
</evidence>
<dbReference type="InterPro" id="IPR008927">
    <property type="entry name" value="6-PGluconate_DH-like_C_sf"/>
</dbReference>
<feature type="domain" description="Putative oxidoreductase/dehydrogenase Rossmann-like" evidence="1">
    <location>
        <begin position="2"/>
        <end position="116"/>
    </location>
</feature>
<accession>A0ABT1SP72</accession>
<dbReference type="SUPFAM" id="SSF48179">
    <property type="entry name" value="6-phosphogluconate dehydrogenase C-terminal domain-like"/>
    <property type="match status" value="1"/>
</dbReference>
<sequence length="288" mass="30865">MRLGIIGAGRVGTSFVLAMPSAVEGILCSTKEHTTQRAQSLKVKAYTDGAALLRNCDVLLLTVRDDVIGSVAASLADSLTGADRRETCILHCSGAMDLSSLEPLSALGYSVGSLHPLQSFAAPSGDLLRHIYMAVDGDDRAKETALFLVKALDSKPLFVPQEERVLYHAAACFCSNYVVTAVALGQRLMRRWTETDGEAAQSLMPLLKGTVGNLERTDRWQKALTGPVSRGDTGTVAKHLDAMPKELVGPYCAFSRAAGELSLENGTITENQYEVLKQILAMAEGVHE</sequence>
<dbReference type="PANTHER" id="PTHR40459">
    <property type="entry name" value="CONSERVED HYPOTHETICAL ALANINE AND LEUCINE RICH PROTEIN"/>
    <property type="match status" value="1"/>
</dbReference>
<proteinExistence type="predicted"/>
<dbReference type="Pfam" id="PF10727">
    <property type="entry name" value="Rossmann-like"/>
    <property type="match status" value="1"/>
</dbReference>
<dbReference type="Gene3D" id="1.10.1040.20">
    <property type="entry name" value="ProC-like, C-terminal domain"/>
    <property type="match status" value="1"/>
</dbReference>
<dbReference type="EMBL" id="JANGEW010000001">
    <property type="protein sequence ID" value="MCQ5341651.1"/>
    <property type="molecule type" value="Genomic_DNA"/>
</dbReference>
<evidence type="ECO:0000259" key="1">
    <source>
        <dbReference type="Pfam" id="PF10727"/>
    </source>
</evidence>
<comment type="caution">
    <text evidence="3">The sequence shown here is derived from an EMBL/GenBank/DDBJ whole genome shotgun (WGS) entry which is preliminary data.</text>
</comment>
<evidence type="ECO:0000259" key="2">
    <source>
        <dbReference type="Pfam" id="PF10728"/>
    </source>
</evidence>
<evidence type="ECO:0000313" key="3">
    <source>
        <dbReference type="EMBL" id="MCQ5341651.1"/>
    </source>
</evidence>
<dbReference type="InterPro" id="IPR018931">
    <property type="entry name" value="DUF2520"/>
</dbReference>
<dbReference type="PANTHER" id="PTHR40459:SF1">
    <property type="entry name" value="CONSERVED HYPOTHETICAL ALANINE AND LEUCINE RICH PROTEIN"/>
    <property type="match status" value="1"/>
</dbReference>
<gene>
    <name evidence="3" type="ORF">NE675_01180</name>
</gene>
<dbReference type="InterPro" id="IPR037108">
    <property type="entry name" value="TM1727-like_C_sf"/>
</dbReference>
<dbReference type="InterPro" id="IPR019665">
    <property type="entry name" value="OxRdtase/DH_put_Rossmann_dom"/>
</dbReference>
<name>A0ABT1SP72_9FIRM</name>
<dbReference type="Pfam" id="PF10728">
    <property type="entry name" value="DUF2520"/>
    <property type="match status" value="1"/>
</dbReference>
<dbReference type="InterPro" id="IPR036291">
    <property type="entry name" value="NAD(P)-bd_dom_sf"/>
</dbReference>
<protein>
    <submittedName>
        <fullName evidence="3">DUF2520 domain-containing protein</fullName>
    </submittedName>
</protein>
<dbReference type="RefSeq" id="WP_227163092.1">
    <property type="nucleotide sequence ID" value="NZ_JAJCIO010000001.1"/>
</dbReference>
<dbReference type="Proteomes" id="UP001206692">
    <property type="component" value="Unassembled WGS sequence"/>
</dbReference>